<keyword evidence="12 16" id="KW-0547">Nucleotide-binding</keyword>
<evidence type="ECO:0000256" key="8">
    <source>
        <dbReference type="ARBA" id="ARBA00022676"/>
    </source>
</evidence>
<evidence type="ECO:0000313" key="18">
    <source>
        <dbReference type="EMBL" id="PSR32925.1"/>
    </source>
</evidence>
<comment type="cofactor">
    <cofactor evidence="1 16">
        <name>Mg(2+)</name>
        <dbReference type="ChEBI" id="CHEBI:18420"/>
    </cofactor>
</comment>
<comment type="catalytic activity">
    <reaction evidence="15">
        <text>IMP + diphosphate = hypoxanthine + 5-phospho-alpha-D-ribose 1-diphosphate</text>
        <dbReference type="Rhea" id="RHEA:17973"/>
        <dbReference type="ChEBI" id="CHEBI:17368"/>
        <dbReference type="ChEBI" id="CHEBI:33019"/>
        <dbReference type="ChEBI" id="CHEBI:58017"/>
        <dbReference type="ChEBI" id="CHEBI:58053"/>
        <dbReference type="EC" id="2.4.2.8"/>
    </reaction>
    <physiologicalReaction direction="right-to-left" evidence="15">
        <dbReference type="Rhea" id="RHEA:17975"/>
    </physiologicalReaction>
</comment>
<comment type="similarity">
    <text evidence="6 16">Belongs to the purine/pyrimidine phosphoribosyltransferase family.</text>
</comment>
<evidence type="ECO:0000256" key="10">
    <source>
        <dbReference type="ARBA" id="ARBA00022723"/>
    </source>
</evidence>
<comment type="pathway">
    <text evidence="5">Purine metabolism; GMP biosynthesis via salvage pathway; GMP from guanine: step 1/1.</text>
</comment>
<dbReference type="GO" id="GO:0052657">
    <property type="term" value="F:guanine phosphoribosyltransferase activity"/>
    <property type="evidence" value="ECO:0007669"/>
    <property type="project" value="RHEA"/>
</dbReference>
<dbReference type="InterPro" id="IPR000836">
    <property type="entry name" value="PRTase_dom"/>
</dbReference>
<keyword evidence="9 16" id="KW-0808">Transferase</keyword>
<dbReference type="PANTHER" id="PTHR43340:SF1">
    <property type="entry name" value="HYPOXANTHINE PHOSPHORIBOSYLTRANSFERASE"/>
    <property type="match status" value="1"/>
</dbReference>
<dbReference type="SUPFAM" id="SSF53271">
    <property type="entry name" value="PRTase-like"/>
    <property type="match status" value="1"/>
</dbReference>
<dbReference type="GO" id="GO:0006166">
    <property type="term" value="P:purine ribonucleoside salvage"/>
    <property type="evidence" value="ECO:0007669"/>
    <property type="project" value="UniProtKB-KW"/>
</dbReference>
<comment type="caution">
    <text evidence="18">The sequence shown here is derived from an EMBL/GenBank/DDBJ whole genome shotgun (WGS) entry which is preliminary data.</text>
</comment>
<evidence type="ECO:0000259" key="17">
    <source>
        <dbReference type="Pfam" id="PF00156"/>
    </source>
</evidence>
<name>A0A2T2XEL1_9FIRM</name>
<dbReference type="GO" id="GO:0000287">
    <property type="term" value="F:magnesium ion binding"/>
    <property type="evidence" value="ECO:0007669"/>
    <property type="project" value="TreeGrafter"/>
</dbReference>
<dbReference type="Gene3D" id="3.40.50.2020">
    <property type="match status" value="1"/>
</dbReference>
<dbReference type="GO" id="GO:0004422">
    <property type="term" value="F:hypoxanthine phosphoribosyltransferase activity"/>
    <property type="evidence" value="ECO:0007669"/>
    <property type="project" value="InterPro"/>
</dbReference>
<accession>A0A2T2XEL1</accession>
<dbReference type="GO" id="GO:0000166">
    <property type="term" value="F:nucleotide binding"/>
    <property type="evidence" value="ECO:0007669"/>
    <property type="project" value="UniProtKB-KW"/>
</dbReference>
<dbReference type="EC" id="2.4.2.8" evidence="16"/>
<evidence type="ECO:0000256" key="16">
    <source>
        <dbReference type="RuleBase" id="RU364099"/>
    </source>
</evidence>
<gene>
    <name evidence="18" type="primary">hpt</name>
    <name evidence="18" type="ORF">C7B46_11735</name>
</gene>
<dbReference type="AlphaFoldDB" id="A0A2T2XEL1"/>
<dbReference type="GO" id="GO:0032263">
    <property type="term" value="P:GMP salvage"/>
    <property type="evidence" value="ECO:0007669"/>
    <property type="project" value="TreeGrafter"/>
</dbReference>
<keyword evidence="7 16" id="KW-0963">Cytoplasm</keyword>
<dbReference type="FunFam" id="3.40.50.2020:FF:000006">
    <property type="entry name" value="Hypoxanthine phosphoribosyltransferase"/>
    <property type="match status" value="1"/>
</dbReference>
<evidence type="ECO:0000256" key="13">
    <source>
        <dbReference type="ARBA" id="ARBA00022842"/>
    </source>
</evidence>
<evidence type="ECO:0000313" key="19">
    <source>
        <dbReference type="Proteomes" id="UP000242972"/>
    </source>
</evidence>
<evidence type="ECO:0000256" key="9">
    <source>
        <dbReference type="ARBA" id="ARBA00022679"/>
    </source>
</evidence>
<dbReference type="CDD" id="cd06223">
    <property type="entry name" value="PRTases_typeI"/>
    <property type="match status" value="1"/>
</dbReference>
<evidence type="ECO:0000256" key="5">
    <source>
        <dbReference type="ARBA" id="ARBA00004676"/>
    </source>
</evidence>
<keyword evidence="11 16" id="KW-0660">Purine salvage</keyword>
<organism evidence="18 19">
    <name type="scientific">Sulfobacillus benefaciens</name>
    <dbReference type="NCBI Taxonomy" id="453960"/>
    <lineage>
        <taxon>Bacteria</taxon>
        <taxon>Bacillati</taxon>
        <taxon>Bacillota</taxon>
        <taxon>Clostridia</taxon>
        <taxon>Eubacteriales</taxon>
        <taxon>Clostridiales Family XVII. Incertae Sedis</taxon>
        <taxon>Sulfobacillus</taxon>
    </lineage>
</organism>
<dbReference type="UniPathway" id="UPA00591">
    <property type="reaction ID" value="UER00648"/>
</dbReference>
<comment type="pathway">
    <text evidence="4 16">Purine metabolism; IMP biosynthesis via salvage pathway; IMP from hypoxanthine: step 1/1.</text>
</comment>
<dbReference type="GO" id="GO:0006178">
    <property type="term" value="P:guanine salvage"/>
    <property type="evidence" value="ECO:0007669"/>
    <property type="project" value="TreeGrafter"/>
</dbReference>
<dbReference type="EMBL" id="PXYW01000029">
    <property type="protein sequence ID" value="PSR32925.1"/>
    <property type="molecule type" value="Genomic_DNA"/>
</dbReference>
<evidence type="ECO:0000256" key="12">
    <source>
        <dbReference type="ARBA" id="ARBA00022741"/>
    </source>
</evidence>
<keyword evidence="13 16" id="KW-0460">Magnesium</keyword>
<keyword evidence="10 16" id="KW-0479">Metal-binding</keyword>
<evidence type="ECO:0000256" key="1">
    <source>
        <dbReference type="ARBA" id="ARBA00001946"/>
    </source>
</evidence>
<evidence type="ECO:0000256" key="6">
    <source>
        <dbReference type="ARBA" id="ARBA00008391"/>
    </source>
</evidence>
<dbReference type="NCBIfam" id="TIGR01203">
    <property type="entry name" value="HGPRTase"/>
    <property type="match status" value="1"/>
</dbReference>
<keyword evidence="8 16" id="KW-0328">Glycosyltransferase</keyword>
<protein>
    <recommendedName>
        <fullName evidence="16">Hypoxanthine phosphoribosyltransferase</fullName>
        <ecNumber evidence="16">2.4.2.8</ecNumber>
    </recommendedName>
</protein>
<dbReference type="Pfam" id="PF00156">
    <property type="entry name" value="Pribosyltran"/>
    <property type="match status" value="1"/>
</dbReference>
<feature type="domain" description="Phosphoribosyltransferase" evidence="17">
    <location>
        <begin position="12"/>
        <end position="161"/>
    </location>
</feature>
<sequence>MQTYPGEQLEVLLAHSEIKHRVENLGKRITMDYDGKPLLLVGILKGSFIFMADLIRSIDLPVAIDFMAMSSYGAATKSSGVVRILKDLEQSVDGRHVLVVEDIVDTGLTLNYIYGHMRSRGAASVKICSLLDKPSRRQVAVPLHYKGFEIPDEFVVGYGLDVDERYRNLPDVCRLIKE</sequence>
<dbReference type="PANTHER" id="PTHR43340">
    <property type="entry name" value="HYPOXANTHINE-GUANINE PHOSPHORIBOSYLTRANSFERASE"/>
    <property type="match status" value="1"/>
</dbReference>
<dbReference type="InterPro" id="IPR005904">
    <property type="entry name" value="Hxn_phspho_trans"/>
</dbReference>
<evidence type="ECO:0000256" key="15">
    <source>
        <dbReference type="ARBA" id="ARBA00049402"/>
    </source>
</evidence>
<dbReference type="InterPro" id="IPR029057">
    <property type="entry name" value="PRTase-like"/>
</dbReference>
<comment type="function">
    <text evidence="2">Purine salvage pathway enzyme that catalyzes the transfer of the ribosyl-5-phosphate group from 5-phospho-alpha-D-ribose 1-diphosphate (PRPP) to the N9 position of the 6-oxopurines hypoxanthine and guanine to form the corresponding ribonucleotides IMP (inosine 5'-monophosphate) and GMP (guanosine 5'-monophosphate), with the release of PPi.</text>
</comment>
<dbReference type="InterPro" id="IPR050408">
    <property type="entry name" value="HGPRT"/>
</dbReference>
<evidence type="ECO:0000256" key="2">
    <source>
        <dbReference type="ARBA" id="ARBA00002049"/>
    </source>
</evidence>
<dbReference type="GO" id="GO:0005829">
    <property type="term" value="C:cytosol"/>
    <property type="evidence" value="ECO:0007669"/>
    <property type="project" value="TreeGrafter"/>
</dbReference>
<comment type="subcellular location">
    <subcellularLocation>
        <location evidence="3 16">Cytoplasm</location>
    </subcellularLocation>
</comment>
<evidence type="ECO:0000256" key="11">
    <source>
        <dbReference type="ARBA" id="ARBA00022726"/>
    </source>
</evidence>
<evidence type="ECO:0000256" key="4">
    <source>
        <dbReference type="ARBA" id="ARBA00004669"/>
    </source>
</evidence>
<dbReference type="Proteomes" id="UP000242972">
    <property type="component" value="Unassembled WGS sequence"/>
</dbReference>
<proteinExistence type="inferred from homology"/>
<dbReference type="GO" id="GO:0032264">
    <property type="term" value="P:IMP salvage"/>
    <property type="evidence" value="ECO:0007669"/>
    <property type="project" value="UniProtKB-UniPathway"/>
</dbReference>
<dbReference type="GO" id="GO:0046100">
    <property type="term" value="P:hypoxanthine metabolic process"/>
    <property type="evidence" value="ECO:0007669"/>
    <property type="project" value="TreeGrafter"/>
</dbReference>
<evidence type="ECO:0000256" key="7">
    <source>
        <dbReference type="ARBA" id="ARBA00022490"/>
    </source>
</evidence>
<reference evidence="18 19" key="1">
    <citation type="journal article" date="2014" name="BMC Genomics">
        <title>Comparison of environmental and isolate Sulfobacillus genomes reveals diverse carbon, sulfur, nitrogen, and hydrogen metabolisms.</title>
        <authorList>
            <person name="Justice N.B."/>
            <person name="Norman A."/>
            <person name="Brown C.T."/>
            <person name="Singh A."/>
            <person name="Thomas B.C."/>
            <person name="Banfield J.F."/>
        </authorList>
    </citation>
    <scope>NUCLEOTIDE SEQUENCE [LARGE SCALE GENOMIC DNA]</scope>
    <source>
        <strain evidence="18">AMDSBA4</strain>
    </source>
</reference>
<evidence type="ECO:0000256" key="3">
    <source>
        <dbReference type="ARBA" id="ARBA00004496"/>
    </source>
</evidence>
<evidence type="ECO:0000256" key="14">
    <source>
        <dbReference type="ARBA" id="ARBA00048811"/>
    </source>
</evidence>
<comment type="catalytic activity">
    <reaction evidence="14">
        <text>GMP + diphosphate = guanine + 5-phospho-alpha-D-ribose 1-diphosphate</text>
        <dbReference type="Rhea" id="RHEA:25424"/>
        <dbReference type="ChEBI" id="CHEBI:16235"/>
        <dbReference type="ChEBI" id="CHEBI:33019"/>
        <dbReference type="ChEBI" id="CHEBI:58017"/>
        <dbReference type="ChEBI" id="CHEBI:58115"/>
        <dbReference type="EC" id="2.4.2.8"/>
    </reaction>
    <physiologicalReaction direction="right-to-left" evidence="14">
        <dbReference type="Rhea" id="RHEA:25426"/>
    </physiologicalReaction>
</comment>